<dbReference type="PROSITE" id="PS51194">
    <property type="entry name" value="HELICASE_CTER"/>
    <property type="match status" value="1"/>
</dbReference>
<dbReference type="InterPro" id="IPR002464">
    <property type="entry name" value="DNA/RNA_helicase_DEAH_CS"/>
</dbReference>
<feature type="domain" description="Helicase ATP-binding" evidence="6">
    <location>
        <begin position="243"/>
        <end position="441"/>
    </location>
</feature>
<feature type="compositionally biased region" description="Low complexity" evidence="5">
    <location>
        <begin position="209"/>
        <end position="223"/>
    </location>
</feature>
<keyword evidence="3" id="KW-0347">Helicase</keyword>
<dbReference type="GO" id="GO:0003723">
    <property type="term" value="F:RNA binding"/>
    <property type="evidence" value="ECO:0007669"/>
    <property type="project" value="TreeGrafter"/>
</dbReference>
<dbReference type="InterPro" id="IPR007502">
    <property type="entry name" value="Helicase-assoc_dom"/>
</dbReference>
<dbReference type="InterPro" id="IPR014001">
    <property type="entry name" value="Helicase_ATP-bd"/>
</dbReference>
<dbReference type="SMART" id="SM00847">
    <property type="entry name" value="HA2"/>
    <property type="match status" value="1"/>
</dbReference>
<comment type="caution">
    <text evidence="8">The sequence shown here is derived from an EMBL/GenBank/DDBJ whole genome shotgun (WGS) entry which is preliminary data.</text>
</comment>
<proteinExistence type="predicted"/>
<feature type="domain" description="Helicase C-terminal" evidence="7">
    <location>
        <begin position="614"/>
        <end position="783"/>
    </location>
</feature>
<gene>
    <name evidence="8" type="ORF">AB1Y20_009565</name>
</gene>
<dbReference type="AlphaFoldDB" id="A0AB34K5B4"/>
<dbReference type="CDD" id="cd17917">
    <property type="entry name" value="DEXHc_RHA-like"/>
    <property type="match status" value="1"/>
</dbReference>
<evidence type="ECO:0000256" key="1">
    <source>
        <dbReference type="ARBA" id="ARBA00022741"/>
    </source>
</evidence>
<dbReference type="InterPro" id="IPR011709">
    <property type="entry name" value="DEAD-box_helicase_OB_fold"/>
</dbReference>
<name>A0AB34K5B4_PRYPA</name>
<dbReference type="EMBL" id="JBGBPQ010000002">
    <property type="protein sequence ID" value="KAL1528206.1"/>
    <property type="molecule type" value="Genomic_DNA"/>
</dbReference>
<dbReference type="Pfam" id="PF21010">
    <property type="entry name" value="HA2_C"/>
    <property type="match status" value="1"/>
</dbReference>
<evidence type="ECO:0000313" key="8">
    <source>
        <dbReference type="EMBL" id="KAL1528206.1"/>
    </source>
</evidence>
<evidence type="ECO:0000256" key="4">
    <source>
        <dbReference type="ARBA" id="ARBA00022840"/>
    </source>
</evidence>
<dbReference type="InterPro" id="IPR059023">
    <property type="entry name" value="RNA_hel_CTD"/>
</dbReference>
<dbReference type="SMART" id="SM00487">
    <property type="entry name" value="DEXDc"/>
    <property type="match status" value="1"/>
</dbReference>
<feature type="compositionally biased region" description="Basic and acidic residues" evidence="5">
    <location>
        <begin position="195"/>
        <end position="208"/>
    </location>
</feature>
<keyword evidence="2" id="KW-0378">Hydrolase</keyword>
<dbReference type="Pfam" id="PF26026">
    <property type="entry name" value="RNA_hel_CTD"/>
    <property type="match status" value="1"/>
</dbReference>
<evidence type="ECO:0000259" key="6">
    <source>
        <dbReference type="PROSITE" id="PS51192"/>
    </source>
</evidence>
<dbReference type="PROSITE" id="PS00690">
    <property type="entry name" value="DEAH_ATP_HELICASE"/>
    <property type="match status" value="1"/>
</dbReference>
<keyword evidence="4" id="KW-0067">ATP-binding</keyword>
<dbReference type="Proteomes" id="UP001515480">
    <property type="component" value="Unassembled WGS sequence"/>
</dbReference>
<evidence type="ECO:0000256" key="5">
    <source>
        <dbReference type="SAM" id="MobiDB-lite"/>
    </source>
</evidence>
<dbReference type="Pfam" id="PF00271">
    <property type="entry name" value="Helicase_C"/>
    <property type="match status" value="1"/>
</dbReference>
<dbReference type="Pfam" id="PF00270">
    <property type="entry name" value="DEAD"/>
    <property type="match status" value="1"/>
</dbReference>
<feature type="region of interest" description="Disordered" evidence="5">
    <location>
        <begin position="36"/>
        <end position="90"/>
    </location>
</feature>
<dbReference type="PANTHER" id="PTHR18934:SF145">
    <property type="entry name" value="ATP-DEPENDENT RNA HELICASE DHX57-RELATED"/>
    <property type="match status" value="1"/>
</dbReference>
<evidence type="ECO:0000256" key="2">
    <source>
        <dbReference type="ARBA" id="ARBA00022801"/>
    </source>
</evidence>
<dbReference type="GO" id="GO:0004386">
    <property type="term" value="F:helicase activity"/>
    <property type="evidence" value="ECO:0007669"/>
    <property type="project" value="TreeGrafter"/>
</dbReference>
<dbReference type="GO" id="GO:0016787">
    <property type="term" value="F:hydrolase activity"/>
    <property type="evidence" value="ECO:0007669"/>
    <property type="project" value="UniProtKB-KW"/>
</dbReference>
<reference evidence="8 9" key="1">
    <citation type="journal article" date="2024" name="Science">
        <title>Giant polyketide synthase enzymes in the biosynthesis of giant marine polyether toxins.</title>
        <authorList>
            <person name="Fallon T.R."/>
            <person name="Shende V.V."/>
            <person name="Wierzbicki I.H."/>
            <person name="Pendleton A.L."/>
            <person name="Watervoot N.F."/>
            <person name="Auber R.P."/>
            <person name="Gonzalez D.J."/>
            <person name="Wisecaver J.H."/>
            <person name="Moore B.S."/>
        </authorList>
    </citation>
    <scope>NUCLEOTIDE SEQUENCE [LARGE SCALE GENOMIC DNA]</scope>
    <source>
        <strain evidence="8 9">12B1</strain>
    </source>
</reference>
<keyword evidence="9" id="KW-1185">Reference proteome</keyword>
<protein>
    <recommendedName>
        <fullName evidence="10">RNA helicase</fullName>
    </recommendedName>
</protein>
<dbReference type="InterPro" id="IPR027417">
    <property type="entry name" value="P-loop_NTPase"/>
</dbReference>
<dbReference type="PANTHER" id="PTHR18934">
    <property type="entry name" value="ATP-DEPENDENT RNA HELICASE"/>
    <property type="match status" value="1"/>
</dbReference>
<dbReference type="PROSITE" id="PS51192">
    <property type="entry name" value="HELICASE_ATP_BIND_1"/>
    <property type="match status" value="1"/>
</dbReference>
<dbReference type="Gene3D" id="1.20.120.1080">
    <property type="match status" value="1"/>
</dbReference>
<dbReference type="SMART" id="SM00490">
    <property type="entry name" value="HELICc"/>
    <property type="match status" value="1"/>
</dbReference>
<evidence type="ECO:0000256" key="3">
    <source>
        <dbReference type="ARBA" id="ARBA00022806"/>
    </source>
</evidence>
<dbReference type="Pfam" id="PF07717">
    <property type="entry name" value="OB_NTP_bind"/>
    <property type="match status" value="1"/>
</dbReference>
<evidence type="ECO:0000259" key="7">
    <source>
        <dbReference type="PROSITE" id="PS51194"/>
    </source>
</evidence>
<accession>A0AB34K5B4</accession>
<evidence type="ECO:0000313" key="9">
    <source>
        <dbReference type="Proteomes" id="UP001515480"/>
    </source>
</evidence>
<evidence type="ECO:0008006" key="10">
    <source>
        <dbReference type="Google" id="ProtNLM"/>
    </source>
</evidence>
<sequence length="1164" mass="124715">MQHPKLEPHVPPPLLCRSLSSPALRAHTPPIYSMHAPHRAADRHGGGGFQEGQNRGVKTGKTGHGRGSGHDASAAQREVQKRDKNGLPLNYGPFRNGYYVGHERKPSATPESTGLGAAHAEKISSLLNDAAASGGTSRQAAEGSAKGAPQEGAVVETLADAYKEAVSLSTTPPPVVAEGAGGERRGKQRSRAPRRREPAAEWQREESARLAAAQQELEAAPQHQEMRSARQSLPAFTKRAELLQALADSEALVVCGETGCGKSTQDSSRVRRVRRLLRRLMAAAAASAQVPQYILEEAIALGEGSACTVLIAQPRRVAAVSLAERVAAERGEGVGKSVGYSIRHEAKQAQSTRLLFCTTGVILRRLQDDPLLTAVSHVVVDEAHERTADGDFLLMVLRRALARRNDPQEAHAPLKVILMSATIDAALFGGYFDGAAELYIPGRTFAVTPLFLEDALELTAHKVKTNADWAKRQPREGPVATLASTGAGVEAADDEALTVQQLRDRYPLHSSATAQALSQLSHSAINFELLAQCVTALLRHDATSLAQFVAKHRPPQDSSQPADEELRIDASDGYAYSFAEFVEFYEGLAEGGKVWESSQRCVLKPKAAPPSAPKAKRGASVEGNDGGAILVFLPGIKEITTLYDMLKTSEGIDVRWLLPLHSTVPAEQQMRAFQRPPQGVRKVVLATNIAETSITIDDVSFVVDCARLKENRFDPLRRMESLVEDFCSRANLLQRRGRAGRVRDGFCIHLLTSHRYATRPAQQTPELQRVPLEHVVLRAKVLYPDAAAHEVLSELPEPPSSKAVRAALSVLTSLGAIERGVARGVPTEALTALGEHLALLPVDVRIGKLLLLGAVLGCGDAAAALAAALSVRSPFSAPFGMRSSADESKANWAIGGSDHIAVLRAFLAWEAMPRERERREFCQEHFLAWRTLESIAEVKKELNQLLSEIGFIKRGGNSGASAPPFDAEMLKAILVGAMWPKVAKIELPLLQNSGKGRGKGGKGGGGKGGGKGASRGGGGFAEPKLKVKDDTGVSEATLHPSCVYAQPTSKLPRSGLLVYGELVKTSALYIRDVTAVSPTAVMLFGGRLSVDPKASLILIDDGWVKFRASQNLAGQVVQLRQEFDRILRLRISQPDVDSSGAGNGLINGVVSLISDPDNSSAIVH</sequence>
<dbReference type="Gene3D" id="3.40.50.300">
    <property type="entry name" value="P-loop containing nucleotide triphosphate hydrolases"/>
    <property type="match status" value="2"/>
</dbReference>
<feature type="region of interest" description="Disordered" evidence="5">
    <location>
        <begin position="130"/>
        <end position="150"/>
    </location>
</feature>
<organism evidence="8 9">
    <name type="scientific">Prymnesium parvum</name>
    <name type="common">Toxic golden alga</name>
    <dbReference type="NCBI Taxonomy" id="97485"/>
    <lineage>
        <taxon>Eukaryota</taxon>
        <taxon>Haptista</taxon>
        <taxon>Haptophyta</taxon>
        <taxon>Prymnesiophyceae</taxon>
        <taxon>Prymnesiales</taxon>
        <taxon>Prymnesiaceae</taxon>
        <taxon>Prymnesium</taxon>
    </lineage>
</organism>
<keyword evidence="1" id="KW-0547">Nucleotide-binding</keyword>
<feature type="compositionally biased region" description="Gly residues" evidence="5">
    <location>
        <begin position="1001"/>
        <end position="1020"/>
    </location>
</feature>
<dbReference type="SUPFAM" id="SSF52540">
    <property type="entry name" value="P-loop containing nucleoside triphosphate hydrolases"/>
    <property type="match status" value="2"/>
</dbReference>
<dbReference type="GO" id="GO:0005524">
    <property type="term" value="F:ATP binding"/>
    <property type="evidence" value="ECO:0007669"/>
    <property type="project" value="UniProtKB-KW"/>
</dbReference>
<feature type="region of interest" description="Disordered" evidence="5">
    <location>
        <begin position="165"/>
        <end position="231"/>
    </location>
</feature>
<dbReference type="InterPro" id="IPR011545">
    <property type="entry name" value="DEAD/DEAH_box_helicase_dom"/>
</dbReference>
<dbReference type="InterPro" id="IPR001650">
    <property type="entry name" value="Helicase_C-like"/>
</dbReference>
<dbReference type="CDD" id="cd18791">
    <property type="entry name" value="SF2_C_RHA"/>
    <property type="match status" value="1"/>
</dbReference>
<feature type="region of interest" description="Disordered" evidence="5">
    <location>
        <begin position="994"/>
        <end position="1024"/>
    </location>
</feature>